<proteinExistence type="predicted"/>
<protein>
    <submittedName>
        <fullName evidence="2">VCBS repeat-containing protein</fullName>
    </submittedName>
</protein>
<organism evidence="2 3">
    <name type="scientific">Paenibacillus hodogayensis</name>
    <dbReference type="NCBI Taxonomy" id="279208"/>
    <lineage>
        <taxon>Bacteria</taxon>
        <taxon>Bacillati</taxon>
        <taxon>Bacillota</taxon>
        <taxon>Bacilli</taxon>
        <taxon>Bacillales</taxon>
        <taxon>Paenibacillaceae</taxon>
        <taxon>Paenibacillus</taxon>
    </lineage>
</organism>
<evidence type="ECO:0000313" key="3">
    <source>
        <dbReference type="Proteomes" id="UP001589619"/>
    </source>
</evidence>
<dbReference type="PROSITE" id="PS51257">
    <property type="entry name" value="PROKAR_LIPOPROTEIN"/>
    <property type="match status" value="1"/>
</dbReference>
<dbReference type="EMBL" id="JBHMAG010000003">
    <property type="protein sequence ID" value="MFB9750601.1"/>
    <property type="molecule type" value="Genomic_DNA"/>
</dbReference>
<sequence>MRYIYIVAAALLALNGSAGCGNQSGSKNDTPSAVAASAADMSADGLRAELARTIGSLRTASPDGSNAAAGAGPTDLGEWLERLAAAYDAKREPLAISRFALGDAAGTAVWATALAVEPPPQSDGRPASRQAVAVIVSAVDGGFRADTVPLPEGDSGLVRVEAVGDLTGDGVKEIVWRWGTTGAHTTTFGYTVSQRSSDGGWSVVPGTVGMPSVESFTLENGALVLQGGLIGSAGAGPWQRERTETYRYEAGAMKLADSVASEGATAYHRLEDAVASESLGHRERAVRQYAEAARATDDSYKGLLFEYGGGVIEGGGDPQLEVDFGAAVRALAAVRHYLLELDGTRTEVASDSSAASSGMTGPAVAGTTAPIQAPPLIDTRTLSGLPGLAEALKGASNREQAAETVKRWAEEHPEWLKLLNAPYGYANRKWTAESASGIPEQPWPQG</sequence>
<dbReference type="RefSeq" id="WP_344906706.1">
    <property type="nucleotide sequence ID" value="NZ_BAAAYO010000005.1"/>
</dbReference>
<evidence type="ECO:0000313" key="2">
    <source>
        <dbReference type="EMBL" id="MFB9750601.1"/>
    </source>
</evidence>
<evidence type="ECO:0000256" key="1">
    <source>
        <dbReference type="SAM" id="SignalP"/>
    </source>
</evidence>
<keyword evidence="1" id="KW-0732">Signal</keyword>
<feature type="signal peptide" evidence="1">
    <location>
        <begin position="1"/>
        <end position="20"/>
    </location>
</feature>
<comment type="caution">
    <text evidence="2">The sequence shown here is derived from an EMBL/GenBank/DDBJ whole genome shotgun (WGS) entry which is preliminary data.</text>
</comment>
<keyword evidence="3" id="KW-1185">Reference proteome</keyword>
<feature type="chain" id="PRO_5046712083" evidence="1">
    <location>
        <begin position="21"/>
        <end position="446"/>
    </location>
</feature>
<gene>
    <name evidence="2" type="ORF">ACFFNY_03365</name>
</gene>
<reference evidence="2 3" key="1">
    <citation type="submission" date="2024-09" db="EMBL/GenBank/DDBJ databases">
        <authorList>
            <person name="Sun Q."/>
            <person name="Mori K."/>
        </authorList>
    </citation>
    <scope>NUCLEOTIDE SEQUENCE [LARGE SCALE GENOMIC DNA]</scope>
    <source>
        <strain evidence="2 3">JCM 12520</strain>
    </source>
</reference>
<accession>A0ABV5VQQ3</accession>
<name>A0ABV5VQQ3_9BACL</name>
<dbReference type="Proteomes" id="UP001589619">
    <property type="component" value="Unassembled WGS sequence"/>
</dbReference>